<organism evidence="2 3">
    <name type="scientific">Herpetosiphon gulosus</name>
    <dbReference type="NCBI Taxonomy" id="1973496"/>
    <lineage>
        <taxon>Bacteria</taxon>
        <taxon>Bacillati</taxon>
        <taxon>Chloroflexota</taxon>
        <taxon>Chloroflexia</taxon>
        <taxon>Herpetosiphonales</taxon>
        <taxon>Herpetosiphonaceae</taxon>
        <taxon>Herpetosiphon</taxon>
    </lineage>
</organism>
<dbReference type="SUPFAM" id="SSF55136">
    <property type="entry name" value="Probable bacterial effector-binding domain"/>
    <property type="match status" value="1"/>
</dbReference>
<feature type="domain" description="AraC effector-binding" evidence="1">
    <location>
        <begin position="1"/>
        <end position="154"/>
    </location>
</feature>
<name>A0ABP9X1W9_9CHLR</name>
<dbReference type="Pfam" id="PF14526">
    <property type="entry name" value="Cass2"/>
    <property type="match status" value="1"/>
</dbReference>
<dbReference type="SMART" id="SM00871">
    <property type="entry name" value="AraC_E_bind"/>
    <property type="match status" value="1"/>
</dbReference>
<reference evidence="2 3" key="1">
    <citation type="submission" date="2024-02" db="EMBL/GenBank/DDBJ databases">
        <title>Herpetosiphon gulosus NBRC 112829.</title>
        <authorList>
            <person name="Ichikawa N."/>
            <person name="Katano-Makiyama Y."/>
            <person name="Hidaka K."/>
        </authorList>
    </citation>
    <scope>NUCLEOTIDE SEQUENCE [LARGE SCALE GENOMIC DNA]</scope>
    <source>
        <strain evidence="2 3">NBRC 112829</strain>
    </source>
</reference>
<dbReference type="PANTHER" id="PTHR36444">
    <property type="entry name" value="TRANSCRIPTIONAL REGULATOR PROTEIN YOBU-RELATED"/>
    <property type="match status" value="1"/>
</dbReference>
<keyword evidence="3" id="KW-1185">Reference proteome</keyword>
<dbReference type="Proteomes" id="UP001428290">
    <property type="component" value="Unassembled WGS sequence"/>
</dbReference>
<dbReference type="InterPro" id="IPR029441">
    <property type="entry name" value="Cass2"/>
</dbReference>
<gene>
    <name evidence="2" type="ORF">Hgul01_03183</name>
</gene>
<evidence type="ECO:0000313" key="3">
    <source>
        <dbReference type="Proteomes" id="UP001428290"/>
    </source>
</evidence>
<dbReference type="PANTHER" id="PTHR36444:SF2">
    <property type="entry name" value="TRANSCRIPTIONAL REGULATOR PROTEIN YOBU-RELATED"/>
    <property type="match status" value="1"/>
</dbReference>
<dbReference type="InterPro" id="IPR011256">
    <property type="entry name" value="Reg_factor_effector_dom_sf"/>
</dbReference>
<dbReference type="RefSeq" id="WP_345722987.1">
    <property type="nucleotide sequence ID" value="NZ_BAABRU010000011.1"/>
</dbReference>
<dbReference type="InterPro" id="IPR010499">
    <property type="entry name" value="AraC_E-bd"/>
</dbReference>
<protein>
    <recommendedName>
        <fullName evidence="1">AraC effector-binding domain-containing protein</fullName>
    </recommendedName>
</protein>
<evidence type="ECO:0000259" key="1">
    <source>
        <dbReference type="SMART" id="SM00871"/>
    </source>
</evidence>
<sequence>MQVYERAGLIIAGLATRTTNQTEADPRTGLIGPLYQRFFGENISQQLTNADLTSRYGVYTNYASDHQGEYDLIVGHAVSSDQPLADGLSRVTIPAQRYLRWQATITQPSDVIGMWMQIWEYFSQPQLHQRSYTADFEYYDFAQPDQAEIWIAIQ</sequence>
<dbReference type="Gene3D" id="3.20.80.10">
    <property type="entry name" value="Regulatory factor, effector binding domain"/>
    <property type="match status" value="1"/>
</dbReference>
<accession>A0ABP9X1W9</accession>
<dbReference type="EMBL" id="BAABRU010000011">
    <property type="protein sequence ID" value="GAA5529374.1"/>
    <property type="molecule type" value="Genomic_DNA"/>
</dbReference>
<comment type="caution">
    <text evidence="2">The sequence shown here is derived from an EMBL/GenBank/DDBJ whole genome shotgun (WGS) entry which is preliminary data.</text>
</comment>
<evidence type="ECO:0000313" key="2">
    <source>
        <dbReference type="EMBL" id="GAA5529374.1"/>
    </source>
</evidence>
<dbReference type="InterPro" id="IPR053182">
    <property type="entry name" value="YobU-like_regulator"/>
</dbReference>
<proteinExistence type="predicted"/>